<protein>
    <submittedName>
        <fullName evidence="10">Cell cycle checkpoint protein RAD17</fullName>
    </submittedName>
</protein>
<feature type="region of interest" description="Disordered" evidence="8">
    <location>
        <begin position="703"/>
        <end position="757"/>
    </location>
</feature>
<dbReference type="Pfam" id="PF25812">
    <property type="entry name" value="RAD24_helical"/>
    <property type="match status" value="1"/>
</dbReference>
<dbReference type="InterPro" id="IPR057927">
    <property type="entry name" value="RAD24-like_helical"/>
</dbReference>
<dbReference type="GO" id="GO:0005634">
    <property type="term" value="C:nucleus"/>
    <property type="evidence" value="ECO:0007669"/>
    <property type="project" value="UniProtKB-SubCell"/>
</dbReference>
<feature type="compositionally biased region" description="Acidic residues" evidence="8">
    <location>
        <begin position="99"/>
        <end position="113"/>
    </location>
</feature>
<dbReference type="Pfam" id="PF03215">
    <property type="entry name" value="Rad17"/>
    <property type="match status" value="1"/>
</dbReference>
<feature type="compositionally biased region" description="Basic residues" evidence="8">
    <location>
        <begin position="1"/>
        <end position="11"/>
    </location>
</feature>
<dbReference type="InterPro" id="IPR004582">
    <property type="entry name" value="Checkpoint_prot_Rad17_Rad24"/>
</dbReference>
<keyword evidence="3" id="KW-0547">Nucleotide-binding</keyword>
<dbReference type="PANTHER" id="PTHR12172">
    <property type="entry name" value="CELL CYCLE CHECKPOINT PROTEIN RAD17"/>
    <property type="match status" value="1"/>
</dbReference>
<keyword evidence="6" id="KW-0539">Nucleus</keyword>
<keyword evidence="5" id="KW-0067">ATP-binding</keyword>
<accession>A0AAF1BHQ1</accession>
<comment type="similarity">
    <text evidence="2">Belongs to the rad17/RAD24 family.</text>
</comment>
<dbReference type="AlphaFoldDB" id="A0AAF1BHQ1"/>
<feature type="region of interest" description="Disordered" evidence="8">
    <location>
        <begin position="1"/>
        <end position="124"/>
    </location>
</feature>
<dbReference type="SUPFAM" id="SSF52540">
    <property type="entry name" value="P-loop containing nucleoside triphosphate hydrolases"/>
    <property type="match status" value="1"/>
</dbReference>
<dbReference type="EMBL" id="CP086716">
    <property type="protein sequence ID" value="WOO81371.1"/>
    <property type="molecule type" value="Genomic_DNA"/>
</dbReference>
<dbReference type="RefSeq" id="XP_062627403.1">
    <property type="nucleotide sequence ID" value="XM_062771419.1"/>
</dbReference>
<evidence type="ECO:0000256" key="6">
    <source>
        <dbReference type="ARBA" id="ARBA00023242"/>
    </source>
</evidence>
<evidence type="ECO:0000256" key="2">
    <source>
        <dbReference type="ARBA" id="ARBA00006168"/>
    </source>
</evidence>
<dbReference type="Gene3D" id="3.40.50.300">
    <property type="entry name" value="P-loop containing nucleotide triphosphate hydrolases"/>
    <property type="match status" value="1"/>
</dbReference>
<gene>
    <name evidence="10" type="primary">Rad17</name>
    <name evidence="10" type="ORF">LOC62_03G004900</name>
</gene>
<dbReference type="GO" id="GO:0000077">
    <property type="term" value="P:DNA damage checkpoint signaling"/>
    <property type="evidence" value="ECO:0007669"/>
    <property type="project" value="TreeGrafter"/>
</dbReference>
<reference evidence="10" key="1">
    <citation type="submission" date="2023-10" db="EMBL/GenBank/DDBJ databases">
        <authorList>
            <person name="Noh H."/>
        </authorList>
    </citation>
    <scope>NUCLEOTIDE SEQUENCE</scope>
    <source>
        <strain evidence="10">DUCC4014</strain>
    </source>
</reference>
<evidence type="ECO:0000256" key="3">
    <source>
        <dbReference type="ARBA" id="ARBA00022741"/>
    </source>
</evidence>
<comment type="subcellular location">
    <subcellularLocation>
        <location evidence="1">Nucleus</location>
    </subcellularLocation>
</comment>
<evidence type="ECO:0000259" key="9">
    <source>
        <dbReference type="Pfam" id="PF25812"/>
    </source>
</evidence>
<feature type="compositionally biased region" description="Acidic residues" evidence="8">
    <location>
        <begin position="708"/>
        <end position="721"/>
    </location>
</feature>
<evidence type="ECO:0000256" key="8">
    <source>
        <dbReference type="SAM" id="MobiDB-lite"/>
    </source>
</evidence>
<evidence type="ECO:0000256" key="7">
    <source>
        <dbReference type="ARBA" id="ARBA00023306"/>
    </source>
</evidence>
<feature type="domain" description="Checkpoint protein RAD24-like helical bundle" evidence="9">
    <location>
        <begin position="457"/>
        <end position="564"/>
    </location>
</feature>
<dbReference type="GeneID" id="87808132"/>
<evidence type="ECO:0000256" key="5">
    <source>
        <dbReference type="ARBA" id="ARBA00022840"/>
    </source>
</evidence>
<keyword evidence="4" id="KW-0227">DNA damage</keyword>
<dbReference type="Proteomes" id="UP000827549">
    <property type="component" value="Chromosome 3"/>
</dbReference>
<feature type="compositionally biased region" description="Acidic residues" evidence="8">
    <location>
        <begin position="746"/>
        <end position="757"/>
    </location>
</feature>
<dbReference type="GO" id="GO:0033314">
    <property type="term" value="P:mitotic DNA replication checkpoint signaling"/>
    <property type="evidence" value="ECO:0007669"/>
    <property type="project" value="TreeGrafter"/>
</dbReference>
<evidence type="ECO:0000256" key="1">
    <source>
        <dbReference type="ARBA" id="ARBA00004123"/>
    </source>
</evidence>
<feature type="region of interest" description="Disordered" evidence="8">
    <location>
        <begin position="412"/>
        <end position="438"/>
    </location>
</feature>
<feature type="compositionally biased region" description="Low complexity" evidence="8">
    <location>
        <begin position="45"/>
        <end position="55"/>
    </location>
</feature>
<evidence type="ECO:0000313" key="11">
    <source>
        <dbReference type="Proteomes" id="UP000827549"/>
    </source>
</evidence>
<dbReference type="GO" id="GO:0003682">
    <property type="term" value="F:chromatin binding"/>
    <property type="evidence" value="ECO:0007669"/>
    <property type="project" value="TreeGrafter"/>
</dbReference>
<keyword evidence="7" id="KW-0131">Cell cycle</keyword>
<sequence>MPAPKAARKASTRSNSSSSSSSGSPARKKAATKPLSSFQPTLNFAPVAKPVPARPKNNDDDSKSMPPPPLPARGTTKSSPAVLSGKAAGKGKGKAKATDEEDVIELIESDEDDSPKKRRAPAPNKREAMWTDIYGPTMESELAPGKQRIAKVRQWLHEAVFGIPETSPPGHKPNQLVRDRLRKYKRILLVTGPAGIGKTTTVRLLAEQLGIDLVEWHEGVEERSFGSSPFDHESQIAKLVSFISRHAYPTLDLSAAGSSQAATRRPRAMLMTSLPNLGHLPTREAFHATLLSLCQTFNSSSCPLIIVHSDSGSGGRAEESWMDRERGGRESSADVVGNDVKLGPWCAEVDFLLLAPTFVTKALNRVLGLAISDAAKRPSPGAVQLIAQSSNGDLRSSINSLQVLCTGRSLKNAKKSKTNGDGKPAKATGRGSRGGKGAKIDVSEEIRAALDAVTRREQSLNLFHALGKVFYNKRLGDPKADQEDAEELDVIRKLPPDDPLPEHLEDYERSKSMVQMESFAGTIPIDASTFALWIHSNIPSFCGEVDELSDILDSFCTADVMRTDDDIWQSSPQAIAYALHLTVRGSLMGLPSPVIRANQKVTKPQFFDSYRLERSNASLLEVARGHFAKKAVASSVDWADGLVHDENAVPWGGLMSKDILARELVPMAVKVQTLSKRPLLPASVQPLVLPPFSNAPVRGGVELREEDQVGDNDPLDVEMAGEDGLGAPEASHWDTDTDAKDKEELGWLEDDDIEDWD</sequence>
<dbReference type="GO" id="GO:0006281">
    <property type="term" value="P:DNA repair"/>
    <property type="evidence" value="ECO:0007669"/>
    <property type="project" value="InterPro"/>
</dbReference>
<proteinExistence type="inferred from homology"/>
<dbReference type="GO" id="GO:0005524">
    <property type="term" value="F:ATP binding"/>
    <property type="evidence" value="ECO:0007669"/>
    <property type="project" value="UniProtKB-KW"/>
</dbReference>
<feature type="compositionally biased region" description="Basic and acidic residues" evidence="8">
    <location>
        <begin position="731"/>
        <end position="745"/>
    </location>
</feature>
<keyword evidence="11" id="KW-1185">Reference proteome</keyword>
<name>A0AAF1BHQ1_9TREE</name>
<evidence type="ECO:0000313" key="10">
    <source>
        <dbReference type="EMBL" id="WOO81371.1"/>
    </source>
</evidence>
<dbReference type="GO" id="GO:0003689">
    <property type="term" value="F:DNA clamp loader activity"/>
    <property type="evidence" value="ECO:0007669"/>
    <property type="project" value="TreeGrafter"/>
</dbReference>
<feature type="compositionally biased region" description="Low complexity" evidence="8">
    <location>
        <begin position="12"/>
        <end position="25"/>
    </location>
</feature>
<evidence type="ECO:0000256" key="4">
    <source>
        <dbReference type="ARBA" id="ARBA00022763"/>
    </source>
</evidence>
<dbReference type="PANTHER" id="PTHR12172:SF0">
    <property type="entry name" value="CELL CYCLE CHECKPOINT PROTEIN RAD17"/>
    <property type="match status" value="1"/>
</dbReference>
<organism evidence="10 11">
    <name type="scientific">Vanrija pseudolonga</name>
    <dbReference type="NCBI Taxonomy" id="143232"/>
    <lineage>
        <taxon>Eukaryota</taxon>
        <taxon>Fungi</taxon>
        <taxon>Dikarya</taxon>
        <taxon>Basidiomycota</taxon>
        <taxon>Agaricomycotina</taxon>
        <taxon>Tremellomycetes</taxon>
        <taxon>Trichosporonales</taxon>
        <taxon>Trichosporonaceae</taxon>
        <taxon>Vanrija</taxon>
    </lineage>
</organism>
<dbReference type="InterPro" id="IPR027417">
    <property type="entry name" value="P-loop_NTPase"/>
</dbReference>